<dbReference type="InterPro" id="IPR008767">
    <property type="entry name" value="Phage_SPP1_head-tail_adaptor"/>
</dbReference>
<accession>A0A8S5NTU7</accession>
<protein>
    <submittedName>
        <fullName evidence="1">Putative head tail adaptor</fullName>
    </submittedName>
</protein>
<dbReference type="Pfam" id="PF05521">
    <property type="entry name" value="Phage_HCP"/>
    <property type="match status" value="1"/>
</dbReference>
<organism evidence="1">
    <name type="scientific">Myoviridae sp. ct1CM14</name>
    <dbReference type="NCBI Taxonomy" id="2825018"/>
    <lineage>
        <taxon>Viruses</taxon>
        <taxon>Duplodnaviria</taxon>
        <taxon>Heunggongvirae</taxon>
        <taxon>Uroviricota</taxon>
        <taxon>Caudoviricetes</taxon>
    </lineage>
</organism>
<evidence type="ECO:0000313" key="1">
    <source>
        <dbReference type="EMBL" id="DAD98105.1"/>
    </source>
</evidence>
<reference evidence="1" key="1">
    <citation type="journal article" date="2021" name="Proc. Natl. Acad. Sci. U.S.A.">
        <title>A Catalog of Tens of Thousands of Viruses from Human Metagenomes Reveals Hidden Associations with Chronic Diseases.</title>
        <authorList>
            <person name="Tisza M.J."/>
            <person name="Buck C.B."/>
        </authorList>
    </citation>
    <scope>NUCLEOTIDE SEQUENCE</scope>
    <source>
        <strain evidence="1">Ct1CM14</strain>
    </source>
</reference>
<dbReference type="NCBIfam" id="TIGR01563">
    <property type="entry name" value="gp16_SPP1"/>
    <property type="match status" value="1"/>
</dbReference>
<dbReference type="EMBL" id="BK015253">
    <property type="protein sequence ID" value="DAD98105.1"/>
    <property type="molecule type" value="Genomic_DNA"/>
</dbReference>
<dbReference type="InterPro" id="IPR038666">
    <property type="entry name" value="SSP1_head-tail_sf"/>
</dbReference>
<proteinExistence type="predicted"/>
<dbReference type="Gene3D" id="2.40.10.270">
    <property type="entry name" value="Bacteriophage SPP1 head-tail adaptor protein"/>
    <property type="match status" value="1"/>
</dbReference>
<sequence length="107" mass="12573">MMETGRITIEHVKVDVVNGRREETREQYYTCWCEVKSLSSTEAYSALQTGLSTTILFEVRRCKKIESMRLNQKEYEVNYKGTRLKIYSVTPMFVDSQKVQIKCTTEE</sequence>
<name>A0A8S5NTU7_9CAUD</name>